<dbReference type="KEGG" id="hcm:HCD_08799"/>
<dbReference type="Pfam" id="PF21983">
    <property type="entry name" value="NikA-like"/>
    <property type="match status" value="1"/>
</dbReference>
<dbReference type="HOGENOM" id="CLU_2232812_0_0_7"/>
<organism evidence="1 2">
    <name type="scientific">Helicobacter cetorum (strain ATCC BAA-540 / CCUG 52418 / MIT 99-5656)</name>
    <dbReference type="NCBI Taxonomy" id="1163745"/>
    <lineage>
        <taxon>Bacteria</taxon>
        <taxon>Pseudomonadati</taxon>
        <taxon>Campylobacterota</taxon>
        <taxon>Epsilonproteobacteria</taxon>
        <taxon>Campylobacterales</taxon>
        <taxon>Helicobacteraceae</taxon>
        <taxon>Helicobacter</taxon>
    </lineage>
</organism>
<dbReference type="Proteomes" id="UP000005013">
    <property type="component" value="Plasmid pHCD"/>
</dbReference>
<accession>I0EUV3</accession>
<geneLocation type="plasmid" evidence="1 2">
    <name>pHCD</name>
</geneLocation>
<dbReference type="OrthoDB" id="6710110at2"/>
<dbReference type="PATRIC" id="fig|1163745.3.peg.1851"/>
<protein>
    <submittedName>
        <fullName evidence="1">Mobilization protein</fullName>
    </submittedName>
</protein>
<proteinExistence type="predicted"/>
<name>I0EUV3_HELCM</name>
<evidence type="ECO:0000313" key="1">
    <source>
        <dbReference type="EMBL" id="AFI06722.1"/>
    </source>
</evidence>
<sequence>MKTTAISIRLNKEQKDLITFKAKAINISKTDLILRAIENAEIKSDSKDTTKLLSEVNRIGNNLNQIAHAINLTKLKNQLHNFDFSTLENDLTIIKYQLNELLKKA</sequence>
<keyword evidence="2" id="KW-1185">Reference proteome</keyword>
<reference evidence="1 2" key="1">
    <citation type="journal article" date="2013" name="PLoS ONE">
        <title>Sequence Divergence and Conservation in Genomes ofHelicobacter cetorum Strains from a Dolphin and a Whale.</title>
        <authorList>
            <person name="Kersulyte D."/>
            <person name="Rossi M."/>
            <person name="Berg D.E."/>
        </authorList>
    </citation>
    <scope>NUCLEOTIDE SEQUENCE [LARGE SCALE GENOMIC DNA]</scope>
    <source>
        <strain evidence="2">ATCC BAA-540 / MIT 99-5656</strain>
        <plasmid evidence="1">pHCD</plasmid>
    </source>
</reference>
<dbReference type="InterPro" id="IPR053842">
    <property type="entry name" value="NikA-like"/>
</dbReference>
<dbReference type="EMBL" id="CP003482">
    <property type="protein sequence ID" value="AFI06722.1"/>
    <property type="molecule type" value="Genomic_DNA"/>
</dbReference>
<gene>
    <name evidence="1" type="ordered locus">HCD_08799</name>
</gene>
<dbReference type="AlphaFoldDB" id="I0EUV3"/>
<dbReference type="RefSeq" id="WP_014660178.1">
    <property type="nucleotide sequence ID" value="NC_017736.1"/>
</dbReference>
<evidence type="ECO:0000313" key="2">
    <source>
        <dbReference type="Proteomes" id="UP000005013"/>
    </source>
</evidence>
<keyword evidence="1" id="KW-0614">Plasmid</keyword>